<dbReference type="GO" id="GO:0016491">
    <property type="term" value="F:oxidoreductase activity"/>
    <property type="evidence" value="ECO:0007669"/>
    <property type="project" value="UniProtKB-KW"/>
</dbReference>
<dbReference type="PANTHER" id="PTHR43364">
    <property type="entry name" value="NADH-SPECIFIC METHYLGLYOXAL REDUCTASE-RELATED"/>
    <property type="match status" value="1"/>
</dbReference>
<dbReference type="EMBL" id="LSBJ02000010">
    <property type="protein sequence ID" value="OAQ59124.1"/>
    <property type="molecule type" value="Genomic_DNA"/>
</dbReference>
<keyword evidence="1" id="KW-0560">Oxidoreductase</keyword>
<dbReference type="OrthoDB" id="48988at2759"/>
<dbReference type="RefSeq" id="XP_018137179.1">
    <property type="nucleotide sequence ID" value="XM_018288575.1"/>
</dbReference>
<comment type="similarity">
    <text evidence="2">Belongs to the aldo/keto reductase family. Aldo/keto reductase 2 subfamily.</text>
</comment>
<gene>
    <name evidence="4" type="ORF">VFPPC_10157</name>
</gene>
<protein>
    <submittedName>
        <fullName evidence="4">Aryl-alcohol dehydrogenase protein</fullName>
    </submittedName>
</protein>
<dbReference type="Pfam" id="PF00248">
    <property type="entry name" value="Aldo_ket_red"/>
    <property type="match status" value="1"/>
</dbReference>
<proteinExistence type="inferred from homology"/>
<dbReference type="AlphaFoldDB" id="A0A179F0Z3"/>
<organism evidence="4 5">
    <name type="scientific">Pochonia chlamydosporia 170</name>
    <dbReference type="NCBI Taxonomy" id="1380566"/>
    <lineage>
        <taxon>Eukaryota</taxon>
        <taxon>Fungi</taxon>
        <taxon>Dikarya</taxon>
        <taxon>Ascomycota</taxon>
        <taxon>Pezizomycotina</taxon>
        <taxon>Sordariomycetes</taxon>
        <taxon>Hypocreomycetidae</taxon>
        <taxon>Hypocreales</taxon>
        <taxon>Clavicipitaceae</taxon>
        <taxon>Pochonia</taxon>
    </lineage>
</organism>
<dbReference type="KEGG" id="pchm:VFPPC_10157"/>
<dbReference type="InterPro" id="IPR050523">
    <property type="entry name" value="AKR_Detox_Biosynth"/>
</dbReference>
<evidence type="ECO:0000313" key="5">
    <source>
        <dbReference type="Proteomes" id="UP000078397"/>
    </source>
</evidence>
<evidence type="ECO:0000256" key="2">
    <source>
        <dbReference type="ARBA" id="ARBA00038157"/>
    </source>
</evidence>
<sequence length="345" mass="38007">MSFGTAWDPHFGGVDRDAAFQVLDAYFAAGGNFLDCANSYTDEQSETIVGEWLQDRGVRDRMVIATKFTLDYKFHQHGKNQVVNYGGNSKVSMHLSLRDSLKKLQTDWIDIFYLHSWDYTSDIASIMDALHLLVQQGKVLYLGISNALAWVVSAANTYAKAQGKTPFSVYQGMYNVTQRDLENDIIPMSQAMGLGVTAFGVLASGKLKNKSAIAERKRLGREVFRLLQSQSPAEENACKALEAIAEELKANAETVAIAWTMAKFPYVFPTIGIREPEQLQDVMKAISLRLTPEHITLLENSCPLTKPYPHSVLGGDAAQTGKLMAALATPATADIVKTSKPIGYE</sequence>
<dbReference type="InterPro" id="IPR036812">
    <property type="entry name" value="NAD(P)_OxRdtase_dom_sf"/>
</dbReference>
<dbReference type="Gene3D" id="3.20.20.100">
    <property type="entry name" value="NADP-dependent oxidoreductase domain"/>
    <property type="match status" value="1"/>
</dbReference>
<dbReference type="STRING" id="1380566.A0A179F0Z3"/>
<dbReference type="PANTHER" id="PTHR43364:SF2">
    <property type="entry name" value="ARYL-ALCOHOL DEHYDROGENASE AAD10-RELATED"/>
    <property type="match status" value="1"/>
</dbReference>
<comment type="caution">
    <text evidence="4">The sequence shown here is derived from an EMBL/GenBank/DDBJ whole genome shotgun (WGS) entry which is preliminary data.</text>
</comment>
<evidence type="ECO:0000256" key="1">
    <source>
        <dbReference type="ARBA" id="ARBA00023002"/>
    </source>
</evidence>
<dbReference type="Proteomes" id="UP000078397">
    <property type="component" value="Unassembled WGS sequence"/>
</dbReference>
<name>A0A179F0Z3_METCM</name>
<evidence type="ECO:0000313" key="4">
    <source>
        <dbReference type="EMBL" id="OAQ59124.1"/>
    </source>
</evidence>
<accession>A0A179F0Z3</accession>
<dbReference type="SUPFAM" id="SSF51430">
    <property type="entry name" value="NAD(P)-linked oxidoreductase"/>
    <property type="match status" value="1"/>
</dbReference>
<evidence type="ECO:0000259" key="3">
    <source>
        <dbReference type="Pfam" id="PF00248"/>
    </source>
</evidence>
<reference evidence="4 5" key="1">
    <citation type="journal article" date="2016" name="PLoS Pathog.">
        <title>Biosynthesis of antibiotic leucinostatins in bio-control fungus Purpureocillium lilacinum and their inhibition on phytophthora revealed by genome mining.</title>
        <authorList>
            <person name="Wang G."/>
            <person name="Liu Z."/>
            <person name="Lin R."/>
            <person name="Li E."/>
            <person name="Mao Z."/>
            <person name="Ling J."/>
            <person name="Yang Y."/>
            <person name="Yin W.B."/>
            <person name="Xie B."/>
        </authorList>
    </citation>
    <scope>NUCLEOTIDE SEQUENCE [LARGE SCALE GENOMIC DNA]</scope>
    <source>
        <strain evidence="4">170</strain>
    </source>
</reference>
<keyword evidence="5" id="KW-1185">Reference proteome</keyword>
<feature type="domain" description="NADP-dependent oxidoreductase" evidence="3">
    <location>
        <begin position="1"/>
        <end position="299"/>
    </location>
</feature>
<dbReference type="GeneID" id="28852569"/>
<dbReference type="InterPro" id="IPR023210">
    <property type="entry name" value="NADP_OxRdtase_dom"/>
</dbReference>